<protein>
    <submittedName>
        <fullName evidence="2">Uncharacterized protein</fullName>
    </submittedName>
</protein>
<dbReference type="WBParaSite" id="PDA_v2.g23610.t1">
    <property type="protein sequence ID" value="PDA_v2.g23610.t1"/>
    <property type="gene ID" value="PDA_v2.g23610"/>
</dbReference>
<dbReference type="Proteomes" id="UP000887578">
    <property type="component" value="Unplaced"/>
</dbReference>
<evidence type="ECO:0000313" key="1">
    <source>
        <dbReference type="Proteomes" id="UP000887578"/>
    </source>
</evidence>
<keyword evidence="1" id="KW-1185">Reference proteome</keyword>
<reference evidence="2" key="1">
    <citation type="submission" date="2022-11" db="UniProtKB">
        <authorList>
            <consortium name="WormBaseParasite"/>
        </authorList>
    </citation>
    <scope>IDENTIFICATION</scope>
</reference>
<evidence type="ECO:0000313" key="2">
    <source>
        <dbReference type="WBParaSite" id="PDA_v2.g23610.t1"/>
    </source>
</evidence>
<accession>A0A914Q8Y2</accession>
<proteinExistence type="predicted"/>
<organism evidence="1 2">
    <name type="scientific">Panagrolaimus davidi</name>
    <dbReference type="NCBI Taxonomy" id="227884"/>
    <lineage>
        <taxon>Eukaryota</taxon>
        <taxon>Metazoa</taxon>
        <taxon>Ecdysozoa</taxon>
        <taxon>Nematoda</taxon>
        <taxon>Chromadorea</taxon>
        <taxon>Rhabditida</taxon>
        <taxon>Tylenchina</taxon>
        <taxon>Panagrolaimomorpha</taxon>
        <taxon>Panagrolaimoidea</taxon>
        <taxon>Panagrolaimidae</taxon>
        <taxon>Panagrolaimus</taxon>
    </lineage>
</organism>
<name>A0A914Q8Y2_9BILA</name>
<sequence>MGAENNAAKDAKFNIAFGNNVSRNEAATFDTAVNIFAETYLNKKSRKSPKRFISLGLRSRWGGFKSTSDVGYSMWYLASNISKFNLPKPLVEM</sequence>
<dbReference type="AlphaFoldDB" id="A0A914Q8Y2"/>